<dbReference type="PANTHER" id="PTHR30538">
    <property type="entry name" value="LYSINE 2,3-AMINOMUTASE-RELATED"/>
    <property type="match status" value="1"/>
</dbReference>
<dbReference type="Proteomes" id="UP001365542">
    <property type="component" value="Unassembled WGS sequence"/>
</dbReference>
<evidence type="ECO:0000313" key="9">
    <source>
        <dbReference type="EMBL" id="KAK6533745.1"/>
    </source>
</evidence>
<keyword evidence="2" id="KW-0004">4Fe-4S</keyword>
<dbReference type="InterPro" id="IPR058240">
    <property type="entry name" value="rSAM_sf"/>
</dbReference>
<evidence type="ECO:0000259" key="8">
    <source>
        <dbReference type="PROSITE" id="PS51918"/>
    </source>
</evidence>
<keyword evidence="4" id="KW-0479">Metal-binding</keyword>
<keyword evidence="10" id="KW-1185">Reference proteome</keyword>
<evidence type="ECO:0000256" key="2">
    <source>
        <dbReference type="ARBA" id="ARBA00022485"/>
    </source>
</evidence>
<dbReference type="InterPro" id="IPR007197">
    <property type="entry name" value="rSAM"/>
</dbReference>
<keyword evidence="5" id="KW-0663">Pyridoxal phosphate</keyword>
<evidence type="ECO:0000313" key="10">
    <source>
        <dbReference type="Proteomes" id="UP001365542"/>
    </source>
</evidence>
<dbReference type="InterPro" id="IPR003739">
    <property type="entry name" value="Lys_aminomutase/Glu_NH3_mut"/>
</dbReference>
<dbReference type="SFLD" id="SFLDS00029">
    <property type="entry name" value="Radical_SAM"/>
    <property type="match status" value="1"/>
</dbReference>
<evidence type="ECO:0000256" key="5">
    <source>
        <dbReference type="ARBA" id="ARBA00022898"/>
    </source>
</evidence>
<protein>
    <recommendedName>
        <fullName evidence="8">Radical SAM core domain-containing protein</fullName>
    </recommendedName>
</protein>
<name>A0AAV9X2T1_9PEZI</name>
<keyword evidence="6" id="KW-0408">Iron</keyword>
<dbReference type="SFLD" id="SFLDG01070">
    <property type="entry name" value="PLP-dependent"/>
    <property type="match status" value="1"/>
</dbReference>
<dbReference type="EMBL" id="JAVHJO010000011">
    <property type="protein sequence ID" value="KAK6533745.1"/>
    <property type="molecule type" value="Genomic_DNA"/>
</dbReference>
<dbReference type="AlphaFoldDB" id="A0AAV9X2T1"/>
<evidence type="ECO:0000256" key="3">
    <source>
        <dbReference type="ARBA" id="ARBA00022691"/>
    </source>
</evidence>
<evidence type="ECO:0000256" key="7">
    <source>
        <dbReference type="ARBA" id="ARBA00023014"/>
    </source>
</evidence>
<dbReference type="Gene3D" id="3.20.20.70">
    <property type="entry name" value="Aldolase class I"/>
    <property type="match status" value="1"/>
</dbReference>
<dbReference type="GO" id="GO:0051539">
    <property type="term" value="F:4 iron, 4 sulfur cluster binding"/>
    <property type="evidence" value="ECO:0007669"/>
    <property type="project" value="UniProtKB-KW"/>
</dbReference>
<evidence type="ECO:0000256" key="6">
    <source>
        <dbReference type="ARBA" id="ARBA00023004"/>
    </source>
</evidence>
<dbReference type="SUPFAM" id="SSF102114">
    <property type="entry name" value="Radical SAM enzymes"/>
    <property type="match status" value="1"/>
</dbReference>
<comment type="cofactor">
    <cofactor evidence="1">
        <name>pyridoxal 5'-phosphate</name>
        <dbReference type="ChEBI" id="CHEBI:597326"/>
    </cofactor>
</comment>
<comment type="caution">
    <text evidence="9">The sequence shown here is derived from an EMBL/GenBank/DDBJ whole genome shotgun (WGS) entry which is preliminary data.</text>
</comment>
<reference evidence="9 10" key="1">
    <citation type="submission" date="2019-10" db="EMBL/GenBank/DDBJ databases">
        <authorList>
            <person name="Palmer J.M."/>
        </authorList>
    </citation>
    <scope>NUCLEOTIDE SEQUENCE [LARGE SCALE GENOMIC DNA]</scope>
    <source>
        <strain evidence="9 10">TWF694</strain>
    </source>
</reference>
<evidence type="ECO:0000256" key="1">
    <source>
        <dbReference type="ARBA" id="ARBA00001933"/>
    </source>
</evidence>
<dbReference type="InterPro" id="IPR013785">
    <property type="entry name" value="Aldolase_TIM"/>
</dbReference>
<dbReference type="GO" id="GO:0003824">
    <property type="term" value="F:catalytic activity"/>
    <property type="evidence" value="ECO:0007669"/>
    <property type="project" value="InterPro"/>
</dbReference>
<accession>A0AAV9X2T1</accession>
<organism evidence="9 10">
    <name type="scientific">Orbilia ellipsospora</name>
    <dbReference type="NCBI Taxonomy" id="2528407"/>
    <lineage>
        <taxon>Eukaryota</taxon>
        <taxon>Fungi</taxon>
        <taxon>Dikarya</taxon>
        <taxon>Ascomycota</taxon>
        <taxon>Pezizomycotina</taxon>
        <taxon>Orbiliomycetes</taxon>
        <taxon>Orbiliales</taxon>
        <taxon>Orbiliaceae</taxon>
        <taxon>Orbilia</taxon>
    </lineage>
</organism>
<gene>
    <name evidence="9" type="ORF">TWF694_002676</name>
</gene>
<proteinExistence type="predicted"/>
<dbReference type="NCBIfam" id="TIGR00238">
    <property type="entry name" value="KamA family radical SAM protein"/>
    <property type="match status" value="1"/>
</dbReference>
<keyword evidence="3" id="KW-0949">S-adenosyl-L-methionine</keyword>
<evidence type="ECO:0000256" key="4">
    <source>
        <dbReference type="ARBA" id="ARBA00022723"/>
    </source>
</evidence>
<dbReference type="PANTHER" id="PTHR30538:SF0">
    <property type="entry name" value="L-LYSINE 2,3-AMINOMUTASE AQ_1632-RELATED"/>
    <property type="match status" value="1"/>
</dbReference>
<dbReference type="GO" id="GO:0046872">
    <property type="term" value="F:metal ion binding"/>
    <property type="evidence" value="ECO:0007669"/>
    <property type="project" value="UniProtKB-KW"/>
</dbReference>
<sequence>MPNTVQGAPSLFKFLETVLPPKIPRNGEIQGQEHIQSREDFIIDVMDGIKLAPMSTRLTPHILSRIDWAGNPLADPLRRQFLPMKSSLLPDHPSLSLDSLHETEDSPVPGLVHRYPHKALFLATSVCPIYCRFCTRSYSVGGETDSVKKARFLPTRKRWEKVFEHIERTPALNDIVISGGDAYYLEPEHVWEIGKRLLSIPHIRRIRYASKGLAVCPSRVLDSTDSWTSALIKVVEFGRNEGKTVAWHTHFNHPNEITWVTRLAAWKLFQNGVTVRNQAALLRGVNDDVSTMKKLIYSLADINIQPYYVYQGDMVRGVEDLRTPLQTIIELEEQIRGTIAGFLMPQFAVDLPAGGGKRLACSYESYDRRTGVSTFVAPSVKGGNRVFEYHDPLWSLEK</sequence>
<keyword evidence="7" id="KW-0411">Iron-sulfur</keyword>
<feature type="domain" description="Radical SAM core" evidence="8">
    <location>
        <begin position="113"/>
        <end position="343"/>
    </location>
</feature>
<dbReference type="PROSITE" id="PS51918">
    <property type="entry name" value="RADICAL_SAM"/>
    <property type="match status" value="1"/>
</dbReference>